<dbReference type="OrthoDB" id="6077919at2759"/>
<dbReference type="SUPFAM" id="SSF57667">
    <property type="entry name" value="beta-beta-alpha zinc fingers"/>
    <property type="match status" value="4"/>
</dbReference>
<dbReference type="FunFam" id="3.30.160.60:FF:000072">
    <property type="entry name" value="zinc finger protein 143 isoform X1"/>
    <property type="match status" value="1"/>
</dbReference>
<sequence length="329" mass="37709">MATNSNAKLHEQCRKHCEKYDRNKCVKLEDSVIEAGDFVISKSEIPLINDSNLVQDTILENIKTEDAANSESYIFQLEKIETVKVDMCVKNENELISQNDPLSDDPKTHVKLETKEELNPENNPSHLTSKKSNNKVAFCKDCNKTFNYNYYKFHARSHAGNTSLKCEICGKGFVLQHCLNSHRASHSDNRPYRCDSCGKRFKTSNGLQKHQYVHSDDKPFHCSQCNKSFKRRNSLKGHQRKHNTNKQYICEICGKGYTDLTGLKYHKGSHEVEKKFACSQCGKLFQGKVRLQQHVTHIHSVKKVHICSYCGKTFKGKSGMMNHIHKHTG</sequence>
<dbReference type="InterPro" id="IPR036236">
    <property type="entry name" value="Znf_C2H2_sf"/>
</dbReference>
<dbReference type="GO" id="GO:0008270">
    <property type="term" value="F:zinc ion binding"/>
    <property type="evidence" value="ECO:0007669"/>
    <property type="project" value="UniProtKB-KW"/>
</dbReference>
<feature type="domain" description="C2H2-type" evidence="13">
    <location>
        <begin position="248"/>
        <end position="275"/>
    </location>
</feature>
<keyword evidence="11" id="KW-0539">Nucleus</keyword>
<evidence type="ECO:0000259" key="13">
    <source>
        <dbReference type="PROSITE" id="PS50157"/>
    </source>
</evidence>
<evidence type="ECO:0000256" key="6">
    <source>
        <dbReference type="ARBA" id="ARBA00022771"/>
    </source>
</evidence>
<dbReference type="FunFam" id="3.30.160.60:FF:000771">
    <property type="entry name" value="zinc finger protein 648"/>
    <property type="match status" value="1"/>
</dbReference>
<protein>
    <submittedName>
        <fullName evidence="14">Zinc finger protein</fullName>
    </submittedName>
</protein>
<evidence type="ECO:0000256" key="2">
    <source>
        <dbReference type="ARBA" id="ARBA00004123"/>
    </source>
</evidence>
<dbReference type="AlphaFoldDB" id="A0A0T6BE04"/>
<keyword evidence="9" id="KW-0238">DNA-binding</keyword>
<keyword evidence="4" id="KW-0479">Metal-binding</keyword>
<organism evidence="14 15">
    <name type="scientific">Oryctes borbonicus</name>
    <dbReference type="NCBI Taxonomy" id="1629725"/>
    <lineage>
        <taxon>Eukaryota</taxon>
        <taxon>Metazoa</taxon>
        <taxon>Ecdysozoa</taxon>
        <taxon>Arthropoda</taxon>
        <taxon>Hexapoda</taxon>
        <taxon>Insecta</taxon>
        <taxon>Pterygota</taxon>
        <taxon>Neoptera</taxon>
        <taxon>Endopterygota</taxon>
        <taxon>Coleoptera</taxon>
        <taxon>Polyphaga</taxon>
        <taxon>Scarabaeiformia</taxon>
        <taxon>Scarabaeidae</taxon>
        <taxon>Dynastinae</taxon>
        <taxon>Oryctes</taxon>
    </lineage>
</organism>
<evidence type="ECO:0000256" key="9">
    <source>
        <dbReference type="ARBA" id="ARBA00023125"/>
    </source>
</evidence>
<evidence type="ECO:0000313" key="15">
    <source>
        <dbReference type="Proteomes" id="UP000051574"/>
    </source>
</evidence>
<dbReference type="PANTHER" id="PTHR14196:SF12">
    <property type="entry name" value="ZINC FINGER PROTEIN 208-LIKE"/>
    <property type="match status" value="1"/>
</dbReference>
<dbReference type="InterPro" id="IPR013087">
    <property type="entry name" value="Znf_C2H2_type"/>
</dbReference>
<keyword evidence="7" id="KW-0862">Zinc</keyword>
<comment type="function">
    <text evidence="1">May be involved in transcriptional regulation.</text>
</comment>
<evidence type="ECO:0000256" key="8">
    <source>
        <dbReference type="ARBA" id="ARBA00023015"/>
    </source>
</evidence>
<keyword evidence="15" id="KW-1185">Reference proteome</keyword>
<reference evidence="14 15" key="1">
    <citation type="submission" date="2015-09" db="EMBL/GenBank/DDBJ databases">
        <title>Draft genome of the scarab beetle Oryctes borbonicus.</title>
        <authorList>
            <person name="Meyer J.M."/>
            <person name="Markov G.V."/>
            <person name="Baskaran P."/>
            <person name="Herrmann M."/>
            <person name="Sommer R.J."/>
            <person name="Roedelsperger C."/>
        </authorList>
    </citation>
    <scope>NUCLEOTIDE SEQUENCE [LARGE SCALE GENOMIC DNA]</scope>
    <source>
        <strain evidence="14">OB123</strain>
        <tissue evidence="14">Whole animal</tissue>
    </source>
</reference>
<evidence type="ECO:0000256" key="4">
    <source>
        <dbReference type="ARBA" id="ARBA00022723"/>
    </source>
</evidence>
<keyword evidence="10" id="KW-0804">Transcription</keyword>
<feature type="non-terminal residue" evidence="14">
    <location>
        <position position="329"/>
    </location>
</feature>
<dbReference type="GO" id="GO:0000981">
    <property type="term" value="F:DNA-binding transcription factor activity, RNA polymerase II-specific"/>
    <property type="evidence" value="ECO:0007669"/>
    <property type="project" value="TreeGrafter"/>
</dbReference>
<proteinExistence type="inferred from homology"/>
<dbReference type="GO" id="GO:0005634">
    <property type="term" value="C:nucleus"/>
    <property type="evidence" value="ECO:0007669"/>
    <property type="project" value="UniProtKB-SubCell"/>
</dbReference>
<keyword evidence="5" id="KW-0677">Repeat</keyword>
<feature type="domain" description="C2H2-type" evidence="13">
    <location>
        <begin position="305"/>
        <end position="329"/>
    </location>
</feature>
<feature type="domain" description="C2H2-type" evidence="13">
    <location>
        <begin position="164"/>
        <end position="191"/>
    </location>
</feature>
<evidence type="ECO:0000256" key="12">
    <source>
        <dbReference type="PROSITE-ProRule" id="PRU00042"/>
    </source>
</evidence>
<feature type="domain" description="C2H2-type" evidence="13">
    <location>
        <begin position="220"/>
        <end position="247"/>
    </location>
</feature>
<dbReference type="Gene3D" id="3.30.160.60">
    <property type="entry name" value="Classic Zinc Finger"/>
    <property type="match status" value="5"/>
</dbReference>
<accession>A0A0T6BE04</accession>
<evidence type="ECO:0000256" key="11">
    <source>
        <dbReference type="ARBA" id="ARBA00023242"/>
    </source>
</evidence>
<comment type="subcellular location">
    <subcellularLocation>
        <location evidence="2">Nucleus</location>
    </subcellularLocation>
</comment>
<evidence type="ECO:0000256" key="10">
    <source>
        <dbReference type="ARBA" id="ARBA00023163"/>
    </source>
</evidence>
<dbReference type="PROSITE" id="PS00028">
    <property type="entry name" value="ZINC_FINGER_C2H2_1"/>
    <property type="match status" value="5"/>
</dbReference>
<dbReference type="PANTHER" id="PTHR14196">
    <property type="entry name" value="ODD-SKIPPED - RELATED"/>
    <property type="match status" value="1"/>
</dbReference>
<evidence type="ECO:0000256" key="1">
    <source>
        <dbReference type="ARBA" id="ARBA00003767"/>
    </source>
</evidence>
<keyword evidence="8" id="KW-0805">Transcription regulation</keyword>
<dbReference type="InterPro" id="IPR050717">
    <property type="entry name" value="C2H2-ZF_Transcription_Reg"/>
</dbReference>
<dbReference type="EMBL" id="LJIG01001405">
    <property type="protein sequence ID" value="KRT85535.1"/>
    <property type="molecule type" value="Genomic_DNA"/>
</dbReference>
<gene>
    <name evidence="14" type="ORF">AMK59_2447</name>
</gene>
<comment type="caution">
    <text evidence="14">The sequence shown here is derived from an EMBL/GenBank/DDBJ whole genome shotgun (WGS) entry which is preliminary data.</text>
</comment>
<dbReference type="Proteomes" id="UP000051574">
    <property type="component" value="Unassembled WGS sequence"/>
</dbReference>
<feature type="domain" description="C2H2-type" evidence="13">
    <location>
        <begin position="276"/>
        <end position="304"/>
    </location>
</feature>
<evidence type="ECO:0000256" key="5">
    <source>
        <dbReference type="ARBA" id="ARBA00022737"/>
    </source>
</evidence>
<evidence type="ECO:0000256" key="7">
    <source>
        <dbReference type="ARBA" id="ARBA00022833"/>
    </source>
</evidence>
<dbReference type="PROSITE" id="PS50157">
    <property type="entry name" value="ZINC_FINGER_C2H2_2"/>
    <property type="match status" value="6"/>
</dbReference>
<dbReference type="Pfam" id="PF00096">
    <property type="entry name" value="zf-C2H2"/>
    <property type="match status" value="5"/>
</dbReference>
<evidence type="ECO:0000256" key="3">
    <source>
        <dbReference type="ARBA" id="ARBA00006991"/>
    </source>
</evidence>
<feature type="domain" description="C2H2-type" evidence="13">
    <location>
        <begin position="192"/>
        <end position="219"/>
    </location>
</feature>
<keyword evidence="6 12" id="KW-0863">Zinc-finger</keyword>
<name>A0A0T6BE04_9SCAR</name>
<dbReference type="GO" id="GO:0000977">
    <property type="term" value="F:RNA polymerase II transcription regulatory region sequence-specific DNA binding"/>
    <property type="evidence" value="ECO:0007669"/>
    <property type="project" value="TreeGrafter"/>
</dbReference>
<dbReference type="SMART" id="SM00355">
    <property type="entry name" value="ZnF_C2H2"/>
    <property type="match status" value="7"/>
</dbReference>
<evidence type="ECO:0000313" key="14">
    <source>
        <dbReference type="EMBL" id="KRT85535.1"/>
    </source>
</evidence>
<comment type="similarity">
    <text evidence="3">Belongs to the krueppel C2H2-type zinc-finger protein family.</text>
</comment>